<evidence type="ECO:0000313" key="2">
    <source>
        <dbReference type="EMBL" id="CAA9226333.1"/>
    </source>
</evidence>
<feature type="non-terminal residue" evidence="2">
    <location>
        <position position="40"/>
    </location>
</feature>
<feature type="non-terminal residue" evidence="2">
    <location>
        <position position="1"/>
    </location>
</feature>
<protein>
    <submittedName>
        <fullName evidence="2">Uncharacterized protein</fullName>
    </submittedName>
</protein>
<proteinExistence type="predicted"/>
<organism evidence="2">
    <name type="scientific">uncultured Craurococcus sp</name>
    <dbReference type="NCBI Taxonomy" id="1135998"/>
    <lineage>
        <taxon>Bacteria</taxon>
        <taxon>Pseudomonadati</taxon>
        <taxon>Pseudomonadota</taxon>
        <taxon>Alphaproteobacteria</taxon>
        <taxon>Acetobacterales</taxon>
        <taxon>Acetobacteraceae</taxon>
        <taxon>Craurococcus</taxon>
        <taxon>environmental samples</taxon>
    </lineage>
</organism>
<gene>
    <name evidence="2" type="ORF">AVDCRST_MAG27-602</name>
</gene>
<accession>A0A6J4HKY7</accession>
<dbReference type="AlphaFoldDB" id="A0A6J4HKY7"/>
<evidence type="ECO:0000256" key="1">
    <source>
        <dbReference type="SAM" id="MobiDB-lite"/>
    </source>
</evidence>
<reference evidence="2" key="1">
    <citation type="submission" date="2020-02" db="EMBL/GenBank/DDBJ databases">
        <authorList>
            <person name="Meier V. D."/>
        </authorList>
    </citation>
    <scope>NUCLEOTIDE SEQUENCE</scope>
    <source>
        <strain evidence="2">AVDCRST_MAG27</strain>
    </source>
</reference>
<feature type="region of interest" description="Disordered" evidence="1">
    <location>
        <begin position="1"/>
        <end position="40"/>
    </location>
</feature>
<dbReference type="EMBL" id="CADCTD010000024">
    <property type="protein sequence ID" value="CAA9226333.1"/>
    <property type="molecule type" value="Genomic_DNA"/>
</dbReference>
<name>A0A6J4HKY7_9PROT</name>
<sequence>GGERAEPAQEEEPGQAHRRVPVAGDGSVRRQGGRLDWRGL</sequence>